<dbReference type="InParanoid" id="A0A146G3G8"/>
<evidence type="ECO:0000259" key="1">
    <source>
        <dbReference type="Pfam" id="PF00535"/>
    </source>
</evidence>
<organism evidence="2 3">
    <name type="scientific">Terrimicrobium sacchariphilum</name>
    <dbReference type="NCBI Taxonomy" id="690879"/>
    <lineage>
        <taxon>Bacteria</taxon>
        <taxon>Pseudomonadati</taxon>
        <taxon>Verrucomicrobiota</taxon>
        <taxon>Terrimicrobiia</taxon>
        <taxon>Terrimicrobiales</taxon>
        <taxon>Terrimicrobiaceae</taxon>
        <taxon>Terrimicrobium</taxon>
    </lineage>
</organism>
<dbReference type="PANTHER" id="PTHR22916">
    <property type="entry name" value="GLYCOSYLTRANSFERASE"/>
    <property type="match status" value="1"/>
</dbReference>
<accession>A0A146G3G8</accession>
<comment type="caution">
    <text evidence="2">The sequence shown here is derived from an EMBL/GenBank/DDBJ whole genome shotgun (WGS) entry which is preliminary data.</text>
</comment>
<dbReference type="Pfam" id="PF00535">
    <property type="entry name" value="Glycos_transf_2"/>
    <property type="match status" value="1"/>
</dbReference>
<reference evidence="3" key="1">
    <citation type="journal article" date="2017" name="Genome Announc.">
        <title>Draft Genome Sequence of Terrimicrobium sacchariphilum NM-5T, a Facultative Anaerobic Soil Bacterium of the Class Spartobacteria.</title>
        <authorList>
            <person name="Qiu Y.L."/>
            <person name="Tourlousse D.M."/>
            <person name="Matsuura N."/>
            <person name="Ohashi A."/>
            <person name="Sekiguchi Y."/>
        </authorList>
    </citation>
    <scope>NUCLEOTIDE SEQUENCE [LARGE SCALE GENOMIC DNA]</scope>
    <source>
        <strain evidence="3">NM-5</strain>
    </source>
</reference>
<dbReference type="Gene3D" id="3.90.550.10">
    <property type="entry name" value="Spore Coat Polysaccharide Biosynthesis Protein SpsA, Chain A"/>
    <property type="match status" value="1"/>
</dbReference>
<keyword evidence="2" id="KW-0808">Transferase</keyword>
<proteinExistence type="predicted"/>
<dbReference type="Proteomes" id="UP000076023">
    <property type="component" value="Unassembled WGS sequence"/>
</dbReference>
<evidence type="ECO:0000313" key="2">
    <source>
        <dbReference type="EMBL" id="GAT32002.1"/>
    </source>
</evidence>
<dbReference type="RefSeq" id="WP_169809516.1">
    <property type="nucleotide sequence ID" value="NZ_BDCO01000002.1"/>
</dbReference>
<keyword evidence="3" id="KW-1185">Reference proteome</keyword>
<dbReference type="SUPFAM" id="SSF53448">
    <property type="entry name" value="Nucleotide-diphospho-sugar transferases"/>
    <property type="match status" value="1"/>
</dbReference>
<dbReference type="AlphaFoldDB" id="A0A146G3G8"/>
<name>A0A146G3G8_TERSA</name>
<gene>
    <name evidence="2" type="ORF">TSACC_2399</name>
</gene>
<evidence type="ECO:0000313" key="3">
    <source>
        <dbReference type="Proteomes" id="UP000076023"/>
    </source>
</evidence>
<protein>
    <submittedName>
        <fullName evidence="2">Glycosyltransferase</fullName>
    </submittedName>
</protein>
<sequence length="280" mass="31962">MKFSIITPCRNAVGLLGETIDSIVNQTAVRDGSVELEYRIVDGASTDETASLVERYADRGVEFHSEADSGMYDALAKGLRSATGDVVAYLNAGDTYHPHAFEILAEVFTHPGVDWVTGYSVLQNDRSQIIASWKPPRFRREFFETGVYLGPHPRPGVQQESTFWSAKLNRTINFEKLRRFRLAGDYFLWHSFATQAPLHSVYSHLGAFRIHHGQLSGSIDAYNEEARSLVRPMTFREKLTEYWEYRCNPVLRGLLWNHILPPSPARIFEYDCAEAQWRAR</sequence>
<feature type="domain" description="Glycosyltransferase 2-like" evidence="1">
    <location>
        <begin position="4"/>
        <end position="123"/>
    </location>
</feature>
<dbReference type="PANTHER" id="PTHR22916:SF3">
    <property type="entry name" value="UDP-GLCNAC:BETAGAL BETA-1,3-N-ACETYLGLUCOSAMINYLTRANSFERASE-LIKE PROTEIN 1"/>
    <property type="match status" value="1"/>
</dbReference>
<dbReference type="InterPro" id="IPR001173">
    <property type="entry name" value="Glyco_trans_2-like"/>
</dbReference>
<dbReference type="EMBL" id="BDCO01000002">
    <property type="protein sequence ID" value="GAT32002.1"/>
    <property type="molecule type" value="Genomic_DNA"/>
</dbReference>
<dbReference type="InterPro" id="IPR029044">
    <property type="entry name" value="Nucleotide-diphossugar_trans"/>
</dbReference>
<dbReference type="GO" id="GO:0016758">
    <property type="term" value="F:hexosyltransferase activity"/>
    <property type="evidence" value="ECO:0007669"/>
    <property type="project" value="UniProtKB-ARBA"/>
</dbReference>
<dbReference type="STRING" id="690879.TSACC_2399"/>